<protein>
    <submittedName>
        <fullName evidence="1">Uncharacterized protein</fullName>
    </submittedName>
</protein>
<dbReference type="Proteomes" id="UP000054144">
    <property type="component" value="Unassembled WGS sequence"/>
</dbReference>
<feature type="non-terminal residue" evidence="1">
    <location>
        <position position="102"/>
    </location>
</feature>
<evidence type="ECO:0000313" key="2">
    <source>
        <dbReference type="Proteomes" id="UP000054144"/>
    </source>
</evidence>
<dbReference type="PANTHER" id="PTHR37849">
    <property type="entry name" value="YALI0E11605P"/>
    <property type="match status" value="1"/>
</dbReference>
<evidence type="ECO:0000313" key="1">
    <source>
        <dbReference type="EMBL" id="KIY46535.1"/>
    </source>
</evidence>
<dbReference type="PANTHER" id="PTHR37849:SF1">
    <property type="entry name" value="YALI0E11605P"/>
    <property type="match status" value="1"/>
</dbReference>
<dbReference type="AlphaFoldDB" id="A0A0D7A724"/>
<dbReference type="EMBL" id="KN882028">
    <property type="protein sequence ID" value="KIY46535.1"/>
    <property type="molecule type" value="Genomic_DNA"/>
</dbReference>
<proteinExistence type="predicted"/>
<organism evidence="1 2">
    <name type="scientific">Fistulina hepatica ATCC 64428</name>
    <dbReference type="NCBI Taxonomy" id="1128425"/>
    <lineage>
        <taxon>Eukaryota</taxon>
        <taxon>Fungi</taxon>
        <taxon>Dikarya</taxon>
        <taxon>Basidiomycota</taxon>
        <taxon>Agaricomycotina</taxon>
        <taxon>Agaricomycetes</taxon>
        <taxon>Agaricomycetidae</taxon>
        <taxon>Agaricales</taxon>
        <taxon>Fistulinaceae</taxon>
        <taxon>Fistulina</taxon>
    </lineage>
</organism>
<reference evidence="1 2" key="1">
    <citation type="journal article" date="2015" name="Fungal Genet. Biol.">
        <title>Evolution of novel wood decay mechanisms in Agaricales revealed by the genome sequences of Fistulina hepatica and Cylindrobasidium torrendii.</title>
        <authorList>
            <person name="Floudas D."/>
            <person name="Held B.W."/>
            <person name="Riley R."/>
            <person name="Nagy L.G."/>
            <person name="Koehler G."/>
            <person name="Ransdell A.S."/>
            <person name="Younus H."/>
            <person name="Chow J."/>
            <person name="Chiniquy J."/>
            <person name="Lipzen A."/>
            <person name="Tritt A."/>
            <person name="Sun H."/>
            <person name="Haridas S."/>
            <person name="LaButti K."/>
            <person name="Ohm R.A."/>
            <person name="Kues U."/>
            <person name="Blanchette R.A."/>
            <person name="Grigoriev I.V."/>
            <person name="Minto R.E."/>
            <person name="Hibbett D.S."/>
        </authorList>
    </citation>
    <scope>NUCLEOTIDE SEQUENCE [LARGE SCALE GENOMIC DNA]</scope>
    <source>
        <strain evidence="1 2">ATCC 64428</strain>
    </source>
</reference>
<name>A0A0D7A724_9AGAR</name>
<gene>
    <name evidence="1" type="ORF">FISHEDRAFT_26202</name>
</gene>
<keyword evidence="2" id="KW-1185">Reference proteome</keyword>
<sequence>LFGFSLAASLAAYQLLDEYKLASAALQASVEDLKVSTAKVTDHVRRIESAEKDLKALSQSSASKDDVARARSEAKKLYDGLHIELLDLRSRLWGVGQCKQLV</sequence>
<feature type="non-terminal residue" evidence="1">
    <location>
        <position position="1"/>
    </location>
</feature>
<accession>A0A0D7A724</accession>
<dbReference type="OrthoDB" id="5331396at2759"/>